<keyword evidence="2" id="KW-1185">Reference proteome</keyword>
<reference evidence="1" key="1">
    <citation type="submission" date="2025-05" db="UniProtKB">
        <authorList>
            <consortium name="Ensembl"/>
        </authorList>
    </citation>
    <scope>IDENTIFICATION</scope>
</reference>
<dbReference type="Proteomes" id="UP000694428">
    <property type="component" value="Unplaced"/>
</dbReference>
<accession>A0A8C9G2V7</accession>
<organism evidence="1 2">
    <name type="scientific">Pavo cristatus</name>
    <name type="common">Indian peafowl</name>
    <name type="synonym">Blue peafowl</name>
    <dbReference type="NCBI Taxonomy" id="9049"/>
    <lineage>
        <taxon>Eukaryota</taxon>
        <taxon>Metazoa</taxon>
        <taxon>Chordata</taxon>
        <taxon>Craniata</taxon>
        <taxon>Vertebrata</taxon>
        <taxon>Euteleostomi</taxon>
        <taxon>Archelosauria</taxon>
        <taxon>Archosauria</taxon>
        <taxon>Dinosauria</taxon>
        <taxon>Saurischia</taxon>
        <taxon>Theropoda</taxon>
        <taxon>Coelurosauria</taxon>
        <taxon>Aves</taxon>
        <taxon>Neognathae</taxon>
        <taxon>Galloanserae</taxon>
        <taxon>Galliformes</taxon>
        <taxon>Phasianidae</taxon>
        <taxon>Phasianinae</taxon>
        <taxon>Pavo</taxon>
    </lineage>
</organism>
<dbReference type="AlphaFoldDB" id="A0A8C9G2V7"/>
<evidence type="ECO:0000313" key="1">
    <source>
        <dbReference type="Ensembl" id="ENSPSTP00000022631.1"/>
    </source>
</evidence>
<proteinExistence type="predicted"/>
<dbReference type="Ensembl" id="ENSPSTT00000023782.1">
    <property type="protein sequence ID" value="ENSPSTP00000022631.1"/>
    <property type="gene ID" value="ENSPSTG00000016621.1"/>
</dbReference>
<dbReference type="Ensembl" id="ENSPSTT00000016110.1">
    <property type="protein sequence ID" value="ENSPSTP00000015355.1"/>
    <property type="gene ID" value="ENSPSTG00000010889.1"/>
</dbReference>
<sequence>MSPYAASTVCIPFNFCSCFAVVYSPASLSPPLPPVSTLPVSFSSSLVLSSSLSEKRLLTSSRLMEPFFPQRNSGCDLLFQCTTQCTAE</sequence>
<name>A0A8C9G2V7_PAVCR</name>
<evidence type="ECO:0000313" key="2">
    <source>
        <dbReference type="Proteomes" id="UP000694428"/>
    </source>
</evidence>
<protein>
    <submittedName>
        <fullName evidence="1">Uncharacterized protein</fullName>
    </submittedName>
</protein>